<dbReference type="GO" id="GO:0030170">
    <property type="term" value="F:pyridoxal phosphate binding"/>
    <property type="evidence" value="ECO:0007669"/>
    <property type="project" value="InterPro"/>
</dbReference>
<dbReference type="HOGENOM" id="CLU_017584_0_1_6"/>
<dbReference type="PANTHER" id="PTHR46577:SF1">
    <property type="entry name" value="HTH-TYPE TRANSCRIPTIONAL REGULATORY PROTEIN GABR"/>
    <property type="match status" value="1"/>
</dbReference>
<name>N8YNZ5_ACIBZ</name>
<keyword evidence="5" id="KW-0804">Transcription</keyword>
<evidence type="ECO:0000256" key="2">
    <source>
        <dbReference type="ARBA" id="ARBA00022898"/>
    </source>
</evidence>
<dbReference type="SMART" id="SM00345">
    <property type="entry name" value="HTH_GNTR"/>
    <property type="match status" value="1"/>
</dbReference>
<dbReference type="CDD" id="cd00609">
    <property type="entry name" value="AAT_like"/>
    <property type="match status" value="1"/>
</dbReference>
<dbReference type="PROSITE" id="PS50949">
    <property type="entry name" value="HTH_GNTR"/>
    <property type="match status" value="1"/>
</dbReference>
<evidence type="ECO:0000256" key="5">
    <source>
        <dbReference type="ARBA" id="ARBA00023163"/>
    </source>
</evidence>
<dbReference type="Pfam" id="PF00392">
    <property type="entry name" value="GntR"/>
    <property type="match status" value="1"/>
</dbReference>
<feature type="domain" description="HTH gntR-type" evidence="6">
    <location>
        <begin position="89"/>
        <end position="157"/>
    </location>
</feature>
<protein>
    <recommendedName>
        <fullName evidence="6">HTH gntR-type domain-containing protein</fullName>
    </recommendedName>
</protein>
<dbReference type="InterPro" id="IPR036390">
    <property type="entry name" value="WH_DNA-bd_sf"/>
</dbReference>
<dbReference type="Gene3D" id="1.10.10.10">
    <property type="entry name" value="Winged helix-like DNA-binding domain superfamily/Winged helix DNA-binding domain"/>
    <property type="match status" value="1"/>
</dbReference>
<accession>N8YNZ5</accession>
<dbReference type="Pfam" id="PF00155">
    <property type="entry name" value="Aminotran_1_2"/>
    <property type="match status" value="1"/>
</dbReference>
<dbReference type="InterPro" id="IPR000524">
    <property type="entry name" value="Tscrpt_reg_HTH_GntR"/>
</dbReference>
<dbReference type="PATRIC" id="fig|1217651.3.peg.969"/>
<evidence type="ECO:0000256" key="3">
    <source>
        <dbReference type="ARBA" id="ARBA00023015"/>
    </source>
</evidence>
<dbReference type="GO" id="GO:0003700">
    <property type="term" value="F:DNA-binding transcription factor activity"/>
    <property type="evidence" value="ECO:0007669"/>
    <property type="project" value="InterPro"/>
</dbReference>
<sequence>MFLITQSVLLKIKLRFFAFLKKSVYALTYKKIIFAVIVKKNTQSIDLISLFCIADIMLARATFYFWERANLQSLLGDYLLQRLQQDVEGTLQLRVFRCLRNAIIQGVLAPKTRLPASRDLAKEIKVSRNTVLSAYEQLRAQGYVEARTGQGTWIAEKIPESFLIKAENNICHTEENKQNESYNLSQRGSYLVGYSAASPYQWGAFVPGAPDVTEFPHHIFSRIQTRLSREPSVSQLIYSNEGGSIELRQALAEYLTIARSVQCDADQIIITEGTHQAIDLVSRTLSDLGDDVWIEDPAYWGIRNILRINGVHIRALPVDQHGIIPDLDVKESPKLIFVTPSHQYPLGSHLSLERRKQLIAFARQHKSWIIEDDYDSEFRFSGQPYPSLQGLEDDSPVIYMGTFSKTIYPALRIGYLVVPKKLFSPLRVAASELYRGGHLLDQTILAEFIREGHYEAHIRRMRLLYSKRHAFLVDLIHRHLGQNFLHEYNTAAGLHLILKLPSDSNDVLIAANALEKGVKVRALSQYYTKQYSTQHKGLLLGFACVNEQKILIAFGILLECLRDAGIQTLN</sequence>
<evidence type="ECO:0000313" key="8">
    <source>
        <dbReference type="Proteomes" id="UP000013270"/>
    </source>
</evidence>
<dbReference type="PRINTS" id="PR00035">
    <property type="entry name" value="HTHGNTR"/>
</dbReference>
<gene>
    <name evidence="7" type="ORF">F963_00998</name>
</gene>
<dbReference type="InterPro" id="IPR051446">
    <property type="entry name" value="HTH_trans_reg/aminotransferase"/>
</dbReference>
<dbReference type="Gene3D" id="3.40.640.10">
    <property type="entry name" value="Type I PLP-dependent aspartate aminotransferase-like (Major domain)"/>
    <property type="match status" value="1"/>
</dbReference>
<evidence type="ECO:0000256" key="4">
    <source>
        <dbReference type="ARBA" id="ARBA00023125"/>
    </source>
</evidence>
<dbReference type="SUPFAM" id="SSF46785">
    <property type="entry name" value="Winged helix' DNA-binding domain"/>
    <property type="match status" value="1"/>
</dbReference>
<dbReference type="SUPFAM" id="SSF53383">
    <property type="entry name" value="PLP-dependent transferases"/>
    <property type="match status" value="1"/>
</dbReference>
<dbReference type="GO" id="GO:0003677">
    <property type="term" value="F:DNA binding"/>
    <property type="evidence" value="ECO:0007669"/>
    <property type="project" value="UniProtKB-KW"/>
</dbReference>
<dbReference type="PANTHER" id="PTHR46577">
    <property type="entry name" value="HTH-TYPE TRANSCRIPTIONAL REGULATORY PROTEIN GABR"/>
    <property type="match status" value="1"/>
</dbReference>
<evidence type="ECO:0000259" key="6">
    <source>
        <dbReference type="PROSITE" id="PS50949"/>
    </source>
</evidence>
<comment type="similarity">
    <text evidence="1">In the C-terminal section; belongs to the class-I pyridoxal-phosphate-dependent aminotransferase family.</text>
</comment>
<keyword evidence="4" id="KW-0238">DNA-binding</keyword>
<dbReference type="InterPro" id="IPR004839">
    <property type="entry name" value="Aminotransferase_I/II_large"/>
</dbReference>
<dbReference type="InterPro" id="IPR015421">
    <property type="entry name" value="PyrdxlP-dep_Trfase_major"/>
</dbReference>
<dbReference type="InterPro" id="IPR015424">
    <property type="entry name" value="PyrdxlP-dep_Trfase"/>
</dbReference>
<evidence type="ECO:0000313" key="7">
    <source>
        <dbReference type="EMBL" id="ENV23024.1"/>
    </source>
</evidence>
<dbReference type="AlphaFoldDB" id="N8YNZ5"/>
<evidence type="ECO:0000256" key="1">
    <source>
        <dbReference type="ARBA" id="ARBA00005384"/>
    </source>
</evidence>
<organism evidence="7 8">
    <name type="scientific">Acinetobacter bereziniae NIPH 3</name>
    <dbReference type="NCBI Taxonomy" id="1217651"/>
    <lineage>
        <taxon>Bacteria</taxon>
        <taxon>Pseudomonadati</taxon>
        <taxon>Pseudomonadota</taxon>
        <taxon>Gammaproteobacteria</taxon>
        <taxon>Moraxellales</taxon>
        <taxon>Moraxellaceae</taxon>
        <taxon>Acinetobacter</taxon>
    </lineage>
</organism>
<keyword evidence="2" id="KW-0663">Pyridoxal phosphate</keyword>
<comment type="caution">
    <text evidence="7">The sequence shown here is derived from an EMBL/GenBank/DDBJ whole genome shotgun (WGS) entry which is preliminary data.</text>
</comment>
<dbReference type="InterPro" id="IPR036388">
    <property type="entry name" value="WH-like_DNA-bd_sf"/>
</dbReference>
<dbReference type="Proteomes" id="UP000013270">
    <property type="component" value="Unassembled WGS sequence"/>
</dbReference>
<reference evidence="7 8" key="1">
    <citation type="submission" date="2013-02" db="EMBL/GenBank/DDBJ databases">
        <title>The Genome Sequence of Acinetobacter bereziniae NIPH 3.</title>
        <authorList>
            <consortium name="The Broad Institute Genome Sequencing Platform"/>
            <consortium name="The Broad Institute Genome Sequencing Center for Infectious Disease"/>
            <person name="Cerqueira G."/>
            <person name="Feldgarden M."/>
            <person name="Courvalin P."/>
            <person name="Perichon B."/>
            <person name="Grillot-Courvalin C."/>
            <person name="Clermont D."/>
            <person name="Rocha E."/>
            <person name="Yoon E.-J."/>
            <person name="Nemec A."/>
            <person name="Walker B."/>
            <person name="Young S.K."/>
            <person name="Zeng Q."/>
            <person name="Gargeya S."/>
            <person name="Fitzgerald M."/>
            <person name="Haas B."/>
            <person name="Abouelleil A."/>
            <person name="Alvarado L."/>
            <person name="Arachchi H.M."/>
            <person name="Berlin A.M."/>
            <person name="Chapman S.B."/>
            <person name="Dewar J."/>
            <person name="Goldberg J."/>
            <person name="Griggs A."/>
            <person name="Gujja S."/>
            <person name="Hansen M."/>
            <person name="Howarth C."/>
            <person name="Imamovic A."/>
            <person name="Larimer J."/>
            <person name="McCowan C."/>
            <person name="Murphy C."/>
            <person name="Neiman D."/>
            <person name="Pearson M."/>
            <person name="Priest M."/>
            <person name="Roberts A."/>
            <person name="Saif S."/>
            <person name="Shea T."/>
            <person name="Sisk P."/>
            <person name="Sykes S."/>
            <person name="Wortman J."/>
            <person name="Nusbaum C."/>
            <person name="Birren B."/>
        </authorList>
    </citation>
    <scope>NUCLEOTIDE SEQUENCE [LARGE SCALE GENOMIC DNA]</scope>
    <source>
        <strain evidence="7 8">NIPH 3</strain>
    </source>
</reference>
<dbReference type="CDD" id="cd07377">
    <property type="entry name" value="WHTH_GntR"/>
    <property type="match status" value="1"/>
</dbReference>
<proteinExistence type="inferred from homology"/>
<keyword evidence="3" id="KW-0805">Transcription regulation</keyword>
<dbReference type="EMBL" id="APPK01000023">
    <property type="protein sequence ID" value="ENV23024.1"/>
    <property type="molecule type" value="Genomic_DNA"/>
</dbReference>